<reference evidence="9 10" key="1">
    <citation type="submission" date="2016-03" db="EMBL/GenBank/DDBJ databases">
        <title>Comparative genomics of Rickettsiella.</title>
        <authorList>
            <person name="Chandler C."/>
            <person name="Wang Y."/>
        </authorList>
    </citation>
    <scope>NUCLEOTIDE SEQUENCE [LARGE SCALE GENOMIC DNA]</scope>
    <source>
        <strain evidence="9 10">RCFS May 2013</strain>
    </source>
</reference>
<evidence type="ECO:0000256" key="4">
    <source>
        <dbReference type="ARBA" id="ARBA00022980"/>
    </source>
</evidence>
<comment type="cofactor">
    <cofactor evidence="1">
        <name>Zn(2+)</name>
        <dbReference type="ChEBI" id="CHEBI:29105"/>
    </cofactor>
</comment>
<dbReference type="Pfam" id="PF00253">
    <property type="entry name" value="Ribosomal_S14"/>
    <property type="match status" value="1"/>
</dbReference>
<dbReference type="SUPFAM" id="SSF57716">
    <property type="entry name" value="Glucocorticoid receptor-like (DNA-binding domain)"/>
    <property type="match status" value="1"/>
</dbReference>
<dbReference type="PANTHER" id="PTHR19836">
    <property type="entry name" value="30S RIBOSOMAL PROTEIN S14"/>
    <property type="match status" value="1"/>
</dbReference>
<evidence type="ECO:0000256" key="7">
    <source>
        <dbReference type="ARBA" id="ARBA00047110"/>
    </source>
</evidence>
<evidence type="ECO:0000313" key="10">
    <source>
        <dbReference type="Proteomes" id="UP000183924"/>
    </source>
</evidence>
<evidence type="ECO:0000256" key="6">
    <source>
        <dbReference type="ARBA" id="ARBA00035167"/>
    </source>
</evidence>
<dbReference type="InterPro" id="IPR018271">
    <property type="entry name" value="Ribosomal_uS14_CS"/>
</dbReference>
<evidence type="ECO:0000256" key="5">
    <source>
        <dbReference type="ARBA" id="ARBA00023274"/>
    </source>
</evidence>
<comment type="similarity">
    <text evidence="3 8">Belongs to the universal ribosomal protein uS14 family.</text>
</comment>
<keyword evidence="8" id="KW-0694">RNA-binding</keyword>
<keyword evidence="10" id="KW-1185">Reference proteome</keyword>
<dbReference type="Proteomes" id="UP000183924">
    <property type="component" value="Unassembled WGS sequence"/>
</dbReference>
<evidence type="ECO:0000256" key="1">
    <source>
        <dbReference type="ARBA" id="ARBA00001947"/>
    </source>
</evidence>
<dbReference type="GO" id="GO:0019843">
    <property type="term" value="F:rRNA binding"/>
    <property type="evidence" value="ECO:0007669"/>
    <property type="project" value="UniProtKB-UniRule"/>
</dbReference>
<protein>
    <recommendedName>
        <fullName evidence="6 8">Small ribosomal subunit protein uS14</fullName>
    </recommendedName>
</protein>
<evidence type="ECO:0000256" key="3">
    <source>
        <dbReference type="ARBA" id="ARBA00009083"/>
    </source>
</evidence>
<comment type="function">
    <text evidence="2 8">Binds 16S rRNA, required for the assembly of 30S particles and may also be responsible for determining the conformation of the 16S rRNA at the A site.</text>
</comment>
<keyword evidence="4 8" id="KW-0689">Ribosomal protein</keyword>
<keyword evidence="8" id="KW-0699">rRNA-binding</keyword>
<dbReference type="InterPro" id="IPR001209">
    <property type="entry name" value="Ribosomal_uS14"/>
</dbReference>
<accession>A0A1J8P2V0</accession>
<dbReference type="AlphaFoldDB" id="A0A1J8P2V0"/>
<sequence length="101" mass="11877">MAKKSVIMRQKKRELIVKKYAVKRAELKEIIYSTNASDEDKWLAQQKIQLLPRDSSSVRLRNRCRLTGRPRGVYRHFGLSRNMLRIYAMKGELPGLVKSSW</sequence>
<gene>
    <name evidence="8" type="primary">rpsN</name>
    <name evidence="9" type="ORF">A1D18_04150</name>
</gene>
<dbReference type="GO" id="GO:0005737">
    <property type="term" value="C:cytoplasm"/>
    <property type="evidence" value="ECO:0007669"/>
    <property type="project" value="UniProtKB-ARBA"/>
</dbReference>
<comment type="subunit">
    <text evidence="7 8">Part of the 30S ribosomal subunit. Contacts proteins S3 and S10.</text>
</comment>
<name>A0A1J8P2V0_9COXI</name>
<proteinExistence type="inferred from homology"/>
<dbReference type="GO" id="GO:0003735">
    <property type="term" value="F:structural constituent of ribosome"/>
    <property type="evidence" value="ECO:0007669"/>
    <property type="project" value="InterPro"/>
</dbReference>
<dbReference type="OrthoDB" id="9810484at2"/>
<dbReference type="PROSITE" id="PS00527">
    <property type="entry name" value="RIBOSOMAL_S14"/>
    <property type="match status" value="1"/>
</dbReference>
<dbReference type="GO" id="GO:0006412">
    <property type="term" value="P:translation"/>
    <property type="evidence" value="ECO:0007669"/>
    <property type="project" value="UniProtKB-UniRule"/>
</dbReference>
<dbReference type="NCBIfam" id="NF006477">
    <property type="entry name" value="PRK08881.1"/>
    <property type="match status" value="1"/>
</dbReference>
<evidence type="ECO:0000256" key="2">
    <source>
        <dbReference type="ARBA" id="ARBA00003686"/>
    </source>
</evidence>
<organism evidence="9 10">
    <name type="scientific">Candidatus Rickettsiella isopodorum</name>
    <dbReference type="NCBI Taxonomy" id="1225476"/>
    <lineage>
        <taxon>Bacteria</taxon>
        <taxon>Pseudomonadati</taxon>
        <taxon>Pseudomonadota</taxon>
        <taxon>Gammaproteobacteria</taxon>
        <taxon>Legionellales</taxon>
        <taxon>Coxiellaceae</taxon>
        <taxon>Rickettsiella</taxon>
    </lineage>
</organism>
<dbReference type="FunFam" id="1.10.287.1480:FF:000001">
    <property type="entry name" value="30S ribosomal protein S14"/>
    <property type="match status" value="1"/>
</dbReference>
<dbReference type="Gene3D" id="1.10.287.1480">
    <property type="match status" value="1"/>
</dbReference>
<dbReference type="PANTHER" id="PTHR19836:SF19">
    <property type="entry name" value="SMALL RIBOSOMAL SUBUNIT PROTEIN US14M"/>
    <property type="match status" value="1"/>
</dbReference>
<dbReference type="RefSeq" id="WP_071662562.1">
    <property type="nucleotide sequence ID" value="NZ_LUKY01000033.1"/>
</dbReference>
<dbReference type="HAMAP" id="MF_00537">
    <property type="entry name" value="Ribosomal_uS14_1"/>
    <property type="match status" value="1"/>
</dbReference>
<dbReference type="STRING" id="1225476.A1D18_04150"/>
<evidence type="ECO:0000256" key="8">
    <source>
        <dbReference type="HAMAP-Rule" id="MF_00537"/>
    </source>
</evidence>
<dbReference type="EMBL" id="LUKY01000033">
    <property type="protein sequence ID" value="OIZ94068.1"/>
    <property type="molecule type" value="Genomic_DNA"/>
</dbReference>
<dbReference type="InterPro" id="IPR023036">
    <property type="entry name" value="Ribosomal_uS14_bac/plastid"/>
</dbReference>
<dbReference type="GO" id="GO:0015935">
    <property type="term" value="C:small ribosomal subunit"/>
    <property type="evidence" value="ECO:0007669"/>
    <property type="project" value="TreeGrafter"/>
</dbReference>
<comment type="caution">
    <text evidence="9">The sequence shown here is derived from an EMBL/GenBank/DDBJ whole genome shotgun (WGS) entry which is preliminary data.</text>
</comment>
<evidence type="ECO:0000313" key="9">
    <source>
        <dbReference type="EMBL" id="OIZ94068.1"/>
    </source>
</evidence>
<keyword evidence="5 8" id="KW-0687">Ribonucleoprotein</keyword>